<dbReference type="RefSeq" id="XP_075080364.1">
    <property type="nucleotide sequence ID" value="XM_075224263.1"/>
</dbReference>
<gene>
    <name evidence="2" type="primary">LOC142165878</name>
</gene>
<reference evidence="2" key="2">
    <citation type="submission" date="2025-08" db="UniProtKB">
        <authorList>
            <consortium name="RefSeq"/>
        </authorList>
    </citation>
    <scope>IDENTIFICATION</scope>
    <source>
        <tissue evidence="2">Leaf</tissue>
    </source>
</reference>
<keyword evidence="1" id="KW-1185">Reference proteome</keyword>
<organism evidence="1 2">
    <name type="scientific">Nicotiana tabacum</name>
    <name type="common">Common tobacco</name>
    <dbReference type="NCBI Taxonomy" id="4097"/>
    <lineage>
        <taxon>Eukaryota</taxon>
        <taxon>Viridiplantae</taxon>
        <taxon>Streptophyta</taxon>
        <taxon>Embryophyta</taxon>
        <taxon>Tracheophyta</taxon>
        <taxon>Spermatophyta</taxon>
        <taxon>Magnoliopsida</taxon>
        <taxon>eudicotyledons</taxon>
        <taxon>Gunneridae</taxon>
        <taxon>Pentapetalae</taxon>
        <taxon>asterids</taxon>
        <taxon>lamiids</taxon>
        <taxon>Solanales</taxon>
        <taxon>Solanaceae</taxon>
        <taxon>Nicotianoideae</taxon>
        <taxon>Nicotianeae</taxon>
        <taxon>Nicotiana</taxon>
    </lineage>
</organism>
<reference evidence="1" key="1">
    <citation type="journal article" date="2014" name="Nat. Commun.">
        <title>The tobacco genome sequence and its comparison with those of tomato and potato.</title>
        <authorList>
            <person name="Sierro N."/>
            <person name="Battey J.N."/>
            <person name="Ouadi S."/>
            <person name="Bakaher N."/>
            <person name="Bovet L."/>
            <person name="Willig A."/>
            <person name="Goepfert S."/>
            <person name="Peitsch M.C."/>
            <person name="Ivanov N.V."/>
        </authorList>
    </citation>
    <scope>NUCLEOTIDE SEQUENCE [LARGE SCALE GENOMIC DNA]</scope>
</reference>
<evidence type="ECO:0000313" key="1">
    <source>
        <dbReference type="Proteomes" id="UP000790787"/>
    </source>
</evidence>
<evidence type="ECO:0000313" key="2">
    <source>
        <dbReference type="RefSeq" id="XP_075080364.1"/>
    </source>
</evidence>
<protein>
    <submittedName>
        <fullName evidence="2">Mitochondrial protein AtMg00820</fullName>
    </submittedName>
</protein>
<proteinExistence type="predicted"/>
<accession>A0AC58S644</accession>
<sequence length="116" mass="13493">MEEEHASYSATAKDTKWVGTMIAEIKALEDNKTWEIVPLPKGKKSIGCKWVYKINYKASTQAERYKERLVAKEFNQREGLDYQETFSHVVKMVTVRSVVALAASRQWITMPFYNRI</sequence>
<name>A0AC58S644_TOBAC</name>
<dbReference type="Proteomes" id="UP000790787">
    <property type="component" value="Chromosome 11"/>
</dbReference>